<proteinExistence type="predicted"/>
<sequence length="374" mass="43059">MNRLLFFSLLFFVLLLEIFLPRWGDLEISLRPQKVLFLSKYQVGTSYVNAIGKLNVQADSEDPNDYSGLTVPFRLGLYYGFHDRDLNLLSFDVLRGQLPLSHQILGRDFYLDFSGEPGYVVIRDVARREIGRFPGSANAHIVKNTIYQFRNEGHSLYRYNRKGEPEWRSDLLPYISGLDNNVLGDTLISYVNGRVILLNQEGKLDNEYISSGSRINSVYGVALSTDSQNIALIAGLDRQRFVFLKKQQGTYLFQYAKELPNQLRNSQWLSFSDYNPYVFYNSSAGISVYDFRYEENRLYREGGYLNQFGEQEESDIQFFVFGSDEGGSLIGIHGTKGELLRLQLRGHDYSLQVQGDTMYFGQDNLIASYRTEYL</sequence>
<evidence type="ECO:0000313" key="1">
    <source>
        <dbReference type="EMBL" id="WGK68321.1"/>
    </source>
</evidence>
<dbReference type="SUPFAM" id="SSF75011">
    <property type="entry name" value="3-carboxy-cis,cis-mucoante lactonizing enzyme"/>
    <property type="match status" value="1"/>
</dbReference>
<dbReference type="Proteomes" id="UP001228690">
    <property type="component" value="Chromosome"/>
</dbReference>
<keyword evidence="2" id="KW-1185">Reference proteome</keyword>
<name>A0ABY8MEN4_9SPIO</name>
<reference evidence="1 2" key="1">
    <citation type="submission" date="2023-04" db="EMBL/GenBank/DDBJ databases">
        <title>Spirochaete genome identified in red abalone sample constitutes a novel genus.</title>
        <authorList>
            <person name="Sharma S.P."/>
            <person name="Purcell C.M."/>
            <person name="Hyde J.R."/>
            <person name="Severin A.J."/>
        </authorList>
    </citation>
    <scope>NUCLEOTIDE SEQUENCE [LARGE SCALE GENOMIC DNA]</scope>
    <source>
        <strain evidence="1 2">SP-2023</strain>
    </source>
</reference>
<evidence type="ECO:0000313" key="2">
    <source>
        <dbReference type="Proteomes" id="UP001228690"/>
    </source>
</evidence>
<gene>
    <name evidence="1" type="ORF">P0082_07475</name>
</gene>
<organism evidence="1 2">
    <name type="scientific">Candidatus Haliotispira prima</name>
    <dbReference type="NCBI Taxonomy" id="3034016"/>
    <lineage>
        <taxon>Bacteria</taxon>
        <taxon>Pseudomonadati</taxon>
        <taxon>Spirochaetota</taxon>
        <taxon>Spirochaetia</taxon>
        <taxon>Spirochaetales</taxon>
        <taxon>Spirochaetaceae</taxon>
        <taxon>Candidatus Haliotispira</taxon>
    </lineage>
</organism>
<protein>
    <submittedName>
        <fullName evidence="1">Uncharacterized protein</fullName>
    </submittedName>
</protein>
<accession>A0ABY8MEN4</accession>
<dbReference type="EMBL" id="CP123443">
    <property type="protein sequence ID" value="WGK68321.1"/>
    <property type="molecule type" value="Genomic_DNA"/>
</dbReference>
<dbReference type="RefSeq" id="WP_326926494.1">
    <property type="nucleotide sequence ID" value="NZ_CP123443.1"/>
</dbReference>